<keyword evidence="1" id="KW-0472">Membrane</keyword>
<keyword evidence="1" id="KW-0812">Transmembrane</keyword>
<evidence type="ECO:0000256" key="1">
    <source>
        <dbReference type="SAM" id="Phobius"/>
    </source>
</evidence>
<evidence type="ECO:0000313" key="3">
    <source>
        <dbReference type="Proteomes" id="UP001205185"/>
    </source>
</evidence>
<evidence type="ECO:0000313" key="2">
    <source>
        <dbReference type="EMBL" id="MCP2268632.1"/>
    </source>
</evidence>
<reference evidence="2 3" key="1">
    <citation type="submission" date="2022-06" db="EMBL/GenBank/DDBJ databases">
        <title>Genomic Encyclopedia of Archaeal and Bacterial Type Strains, Phase II (KMG-II): from individual species to whole genera.</title>
        <authorList>
            <person name="Goeker M."/>
        </authorList>
    </citation>
    <scope>NUCLEOTIDE SEQUENCE [LARGE SCALE GENOMIC DNA]</scope>
    <source>
        <strain evidence="2 3">DSM 44255</strain>
    </source>
</reference>
<feature type="transmembrane region" description="Helical" evidence="1">
    <location>
        <begin position="17"/>
        <end position="37"/>
    </location>
</feature>
<organism evidence="2 3">
    <name type="scientific">Actinokineospora diospyrosa</name>
    <dbReference type="NCBI Taxonomy" id="103728"/>
    <lineage>
        <taxon>Bacteria</taxon>
        <taxon>Bacillati</taxon>
        <taxon>Actinomycetota</taxon>
        <taxon>Actinomycetes</taxon>
        <taxon>Pseudonocardiales</taxon>
        <taxon>Pseudonocardiaceae</taxon>
        <taxon>Actinokineospora</taxon>
    </lineage>
</organism>
<sequence length="300" mass="31406">MGNLITAEFRKILTTKLWWALLIPALAVAFLAAWGWAALATELADEVTNDSTFRGFGVSIDEISWSVVALTRAMNLASIFPMIFGAIGIASELRHRTITTTFLTGPTKAAVLSAKAVTYVIWGLIYGVAVALLVSAGTAVGSSSNYLPEGKQWFLIVLAGIIQIVLWTLIGLGVGALMGSTTGAIVILLVYSLVVGPFGELLLAASTDAPHLAGILPNGSANGLTGSTASALLVDQLQSLVLDRGGEITATAHDRIETAMRVIAGAPGAFSLWISGLIFLGWTALLFGLGLLRNARRDIT</sequence>
<feature type="transmembrane region" description="Helical" evidence="1">
    <location>
        <begin position="270"/>
        <end position="292"/>
    </location>
</feature>
<feature type="transmembrane region" description="Helical" evidence="1">
    <location>
        <begin position="116"/>
        <end position="141"/>
    </location>
</feature>
<dbReference type="RefSeq" id="WP_253885551.1">
    <property type="nucleotide sequence ID" value="NZ_BAAAVB010000001.1"/>
</dbReference>
<accession>A0ABT1I7N6</accession>
<proteinExistence type="predicted"/>
<feature type="transmembrane region" description="Helical" evidence="1">
    <location>
        <begin position="63"/>
        <end position="87"/>
    </location>
</feature>
<keyword evidence="3" id="KW-1185">Reference proteome</keyword>
<dbReference type="EMBL" id="JAMTCO010000003">
    <property type="protein sequence ID" value="MCP2268632.1"/>
    <property type="molecule type" value="Genomic_DNA"/>
</dbReference>
<name>A0ABT1I7N6_9PSEU</name>
<protein>
    <submittedName>
        <fullName evidence="2">ABC-2 type transport system permease protein</fullName>
    </submittedName>
</protein>
<comment type="caution">
    <text evidence="2">The sequence shown here is derived from an EMBL/GenBank/DDBJ whole genome shotgun (WGS) entry which is preliminary data.</text>
</comment>
<feature type="transmembrane region" description="Helical" evidence="1">
    <location>
        <begin position="184"/>
        <end position="205"/>
    </location>
</feature>
<feature type="transmembrane region" description="Helical" evidence="1">
    <location>
        <begin position="153"/>
        <end position="177"/>
    </location>
</feature>
<keyword evidence="1" id="KW-1133">Transmembrane helix</keyword>
<gene>
    <name evidence="2" type="ORF">LV75_001119</name>
</gene>
<dbReference type="Proteomes" id="UP001205185">
    <property type="component" value="Unassembled WGS sequence"/>
</dbReference>